<organism evidence="3 4">
    <name type="scientific">Entamoeba histolytica HM-3:IMSS</name>
    <dbReference type="NCBI Taxonomy" id="885315"/>
    <lineage>
        <taxon>Eukaryota</taxon>
        <taxon>Amoebozoa</taxon>
        <taxon>Evosea</taxon>
        <taxon>Archamoebae</taxon>
        <taxon>Mastigamoebida</taxon>
        <taxon>Entamoebidae</taxon>
        <taxon>Entamoeba</taxon>
    </lineage>
</organism>
<feature type="region of interest" description="Disordered" evidence="1">
    <location>
        <begin position="321"/>
        <end position="376"/>
    </location>
</feature>
<keyword evidence="2" id="KW-1133">Transmembrane helix</keyword>
<dbReference type="OrthoDB" id="29924at2759"/>
<name>M7W2J2_ENTHI</name>
<dbReference type="VEuPathDB" id="AmoebaDB:KM1_024020"/>
<keyword evidence="2" id="KW-0472">Membrane</keyword>
<evidence type="ECO:0000256" key="2">
    <source>
        <dbReference type="SAM" id="Phobius"/>
    </source>
</evidence>
<evidence type="ECO:0000313" key="3">
    <source>
        <dbReference type="EMBL" id="EMS11925.1"/>
    </source>
</evidence>
<feature type="compositionally biased region" description="Low complexity" evidence="1">
    <location>
        <begin position="352"/>
        <end position="376"/>
    </location>
</feature>
<dbReference type="AlphaFoldDB" id="M7W2J2"/>
<feature type="compositionally biased region" description="Low complexity" evidence="1">
    <location>
        <begin position="321"/>
        <end position="337"/>
    </location>
</feature>
<keyword evidence="2" id="KW-0812">Transmembrane</keyword>
<proteinExistence type="predicted"/>
<evidence type="ECO:0000313" key="4">
    <source>
        <dbReference type="Proteomes" id="UP000030780"/>
    </source>
</evidence>
<dbReference type="Proteomes" id="UP000030780">
    <property type="component" value="Unassembled WGS sequence"/>
</dbReference>
<evidence type="ECO:0000256" key="1">
    <source>
        <dbReference type="SAM" id="MobiDB-lite"/>
    </source>
</evidence>
<reference evidence="3 4" key="1">
    <citation type="submission" date="2013-01" db="EMBL/GenBank/DDBJ databases">
        <authorList>
            <person name="Inman J."/>
            <person name="Zafar N."/>
            <person name="Lorenzi H."/>
            <person name="Caler E."/>
        </authorList>
    </citation>
    <scope>NUCLEOTIDE SEQUENCE [LARGE SCALE GENOMIC DNA]</scope>
    <source>
        <strain evidence="3 4">HM-3:IMSS</strain>
    </source>
</reference>
<dbReference type="EMBL" id="KB638605">
    <property type="protein sequence ID" value="EMS11925.1"/>
    <property type="molecule type" value="Genomic_DNA"/>
</dbReference>
<feature type="transmembrane region" description="Helical" evidence="2">
    <location>
        <begin position="384"/>
        <end position="410"/>
    </location>
</feature>
<sequence>MFFLYILFIALINAAEFDICKNPQIINGSTNIYIEDLNERTTLDGKKGVWVQITAEKETVGYTFHTLGHGDVSIAETTDCSSLSEVSQLPYEFVVETGKTRIFFVSVPETTTEEITVIADKMLVSENEMNATIVRGEFIPLTFPVHTYTTDNTVYYQLIGRVNWKVEVSVDGKLEQTIDLKQDSTELVTIKAEAGIHSVQFSYAKTNAEYQKIEVVETVPSVINAVFRPEAILENSICFEGKKVVVGYTAINTGKVAINTKANGLSNQKYIQIGDTCSLVEEGVEYTVNGEYKIILASDVIPSEESSSIFTITFVADNTPIEPSEQSSEHSSSSQPQPIEPSEESSEKPIEPSEGSSSHSSSVGPSSGNSSDSESNDGINDKTLIAIICVSVIVGILLILSIVLLAFIIYRKCTSKNDYESLN</sequence>
<protein>
    <submittedName>
        <fullName evidence="3">Uncharacterized protein</fullName>
    </submittedName>
</protein>
<gene>
    <name evidence="3" type="ORF">KM1_024020</name>
</gene>
<accession>M7W2J2</accession>